<evidence type="ECO:0000256" key="1">
    <source>
        <dbReference type="PROSITE-ProRule" id="PRU00169"/>
    </source>
</evidence>
<keyword evidence="3" id="KW-0238">DNA-binding</keyword>
<dbReference type="AlphaFoldDB" id="A0A7W9BVF4"/>
<dbReference type="InterPro" id="IPR011006">
    <property type="entry name" value="CheY-like_superfamily"/>
</dbReference>
<evidence type="ECO:0000259" key="2">
    <source>
        <dbReference type="PROSITE" id="PS50110"/>
    </source>
</evidence>
<dbReference type="OrthoDB" id="9814495at2"/>
<feature type="modified residue" description="4-aspartylphosphate" evidence="1">
    <location>
        <position position="57"/>
    </location>
</feature>
<dbReference type="RefSeq" id="WP_157177881.1">
    <property type="nucleotide sequence ID" value="NZ_JACIJR010000010.1"/>
</dbReference>
<dbReference type="Proteomes" id="UP000546701">
    <property type="component" value="Unassembled WGS sequence"/>
</dbReference>
<evidence type="ECO:0000313" key="3">
    <source>
        <dbReference type="EMBL" id="MBB5730859.1"/>
    </source>
</evidence>
<dbReference type="GO" id="GO:0000160">
    <property type="term" value="P:phosphorelay signal transduction system"/>
    <property type="evidence" value="ECO:0007669"/>
    <property type="project" value="InterPro"/>
</dbReference>
<feature type="domain" description="Response regulatory" evidence="2">
    <location>
        <begin position="5"/>
        <end position="67"/>
    </location>
</feature>
<sequence length="67" mass="7351">MASARILIVYDHPLIGDALQFATHTRHTDMQVDVVNSLAAAEAMCCETQGLKLVLLDYRLPDSTGYS</sequence>
<proteinExistence type="predicted"/>
<keyword evidence="1" id="KW-0597">Phosphoprotein</keyword>
<dbReference type="SUPFAM" id="SSF52172">
    <property type="entry name" value="CheY-like"/>
    <property type="match status" value="1"/>
</dbReference>
<dbReference type="Gene3D" id="3.40.50.2300">
    <property type="match status" value="1"/>
</dbReference>
<dbReference type="InterPro" id="IPR001789">
    <property type="entry name" value="Sig_transdc_resp-reg_receiver"/>
</dbReference>
<comment type="caution">
    <text evidence="3">The sequence shown here is derived from an EMBL/GenBank/DDBJ whole genome shotgun (WGS) entry which is preliminary data.</text>
</comment>
<dbReference type="PROSITE" id="PS50110">
    <property type="entry name" value="RESPONSE_REGULATORY"/>
    <property type="match status" value="1"/>
</dbReference>
<keyword evidence="4" id="KW-1185">Reference proteome</keyword>
<name>A0A7W9BVF4_9SPHN</name>
<gene>
    <name evidence="3" type="ORF">FHS99_003366</name>
</gene>
<reference evidence="3 4" key="1">
    <citation type="submission" date="2020-08" db="EMBL/GenBank/DDBJ databases">
        <title>Genomic Encyclopedia of Type Strains, Phase IV (KMG-IV): sequencing the most valuable type-strain genomes for metagenomic binning, comparative biology and taxonomic classification.</title>
        <authorList>
            <person name="Goeker M."/>
        </authorList>
    </citation>
    <scope>NUCLEOTIDE SEQUENCE [LARGE SCALE GENOMIC DNA]</scope>
    <source>
        <strain evidence="3 4">DSM 103336</strain>
    </source>
</reference>
<accession>A0A7W9BVF4</accession>
<organism evidence="3 4">
    <name type="scientific">Sphingomonas prati</name>
    <dbReference type="NCBI Taxonomy" id="1843237"/>
    <lineage>
        <taxon>Bacteria</taxon>
        <taxon>Pseudomonadati</taxon>
        <taxon>Pseudomonadota</taxon>
        <taxon>Alphaproteobacteria</taxon>
        <taxon>Sphingomonadales</taxon>
        <taxon>Sphingomonadaceae</taxon>
        <taxon>Sphingomonas</taxon>
    </lineage>
</organism>
<evidence type="ECO:0000313" key="4">
    <source>
        <dbReference type="Proteomes" id="UP000546701"/>
    </source>
</evidence>
<protein>
    <submittedName>
        <fullName evidence="3">DNA-binding response OmpR family regulator</fullName>
    </submittedName>
</protein>
<dbReference type="EMBL" id="JACIJR010000010">
    <property type="protein sequence ID" value="MBB5730859.1"/>
    <property type="molecule type" value="Genomic_DNA"/>
</dbReference>
<dbReference type="GO" id="GO:0003677">
    <property type="term" value="F:DNA binding"/>
    <property type="evidence" value="ECO:0007669"/>
    <property type="project" value="UniProtKB-KW"/>
</dbReference>